<organism evidence="7 8">
    <name type="scientific">Saccharopolyspora shandongensis</name>
    <dbReference type="NCBI Taxonomy" id="418495"/>
    <lineage>
        <taxon>Bacteria</taxon>
        <taxon>Bacillati</taxon>
        <taxon>Actinomycetota</taxon>
        <taxon>Actinomycetes</taxon>
        <taxon>Pseudonocardiales</taxon>
        <taxon>Pseudonocardiaceae</taxon>
        <taxon>Saccharopolyspora</taxon>
    </lineage>
</organism>
<dbReference type="GO" id="GO:0016811">
    <property type="term" value="F:hydrolase activity, acting on carbon-nitrogen (but not peptide) bonds, in linear amides"/>
    <property type="evidence" value="ECO:0007669"/>
    <property type="project" value="TreeGrafter"/>
</dbReference>
<dbReference type="Pfam" id="PF02633">
    <property type="entry name" value="Creatininase"/>
    <property type="match status" value="1"/>
</dbReference>
<keyword evidence="2" id="KW-0479">Metal-binding</keyword>
<dbReference type="STRING" id="418495.SAMN05216215_105751"/>
<dbReference type="RefSeq" id="WP_093275795.1">
    <property type="nucleotide sequence ID" value="NZ_FNOK01000057.1"/>
</dbReference>
<evidence type="ECO:0000256" key="2">
    <source>
        <dbReference type="ARBA" id="ARBA00022723"/>
    </source>
</evidence>
<dbReference type="GO" id="GO:0009231">
    <property type="term" value="P:riboflavin biosynthetic process"/>
    <property type="evidence" value="ECO:0007669"/>
    <property type="project" value="TreeGrafter"/>
</dbReference>
<dbReference type="GO" id="GO:0046872">
    <property type="term" value="F:metal ion binding"/>
    <property type="evidence" value="ECO:0007669"/>
    <property type="project" value="UniProtKB-KW"/>
</dbReference>
<dbReference type="InterPro" id="IPR023871">
    <property type="entry name" value="MftE"/>
</dbReference>
<dbReference type="AlphaFoldDB" id="A0A1H3RU43"/>
<evidence type="ECO:0000256" key="4">
    <source>
        <dbReference type="ARBA" id="ARBA00022833"/>
    </source>
</evidence>
<name>A0A1H3RU43_9PSEU</name>
<dbReference type="NCBIfam" id="TIGR03964">
    <property type="entry name" value="mycofact_creat"/>
    <property type="match status" value="1"/>
</dbReference>
<keyword evidence="3 7" id="KW-0378">Hydrolase</keyword>
<evidence type="ECO:0000256" key="3">
    <source>
        <dbReference type="ARBA" id="ARBA00022801"/>
    </source>
</evidence>
<feature type="region of interest" description="Disordered" evidence="6">
    <location>
        <begin position="222"/>
        <end position="245"/>
    </location>
</feature>
<proteinExistence type="inferred from homology"/>
<comment type="similarity">
    <text evidence="5">Belongs to the creatininase superfamily.</text>
</comment>
<evidence type="ECO:0000256" key="6">
    <source>
        <dbReference type="SAM" id="MobiDB-lite"/>
    </source>
</evidence>
<gene>
    <name evidence="7" type="ORF">SAMN05216215_105751</name>
</gene>
<evidence type="ECO:0000313" key="7">
    <source>
        <dbReference type="EMBL" id="SDZ28848.1"/>
    </source>
</evidence>
<evidence type="ECO:0000313" key="8">
    <source>
        <dbReference type="Proteomes" id="UP000199529"/>
    </source>
</evidence>
<dbReference type="PANTHER" id="PTHR35005">
    <property type="entry name" value="3-DEHYDRO-SCYLLO-INOSOSE HYDROLASE"/>
    <property type="match status" value="1"/>
</dbReference>
<dbReference type="SUPFAM" id="SSF102215">
    <property type="entry name" value="Creatininase"/>
    <property type="match status" value="1"/>
</dbReference>
<protein>
    <submittedName>
        <fullName evidence="7">Creatinine amidohydrolase</fullName>
    </submittedName>
</protein>
<comment type="cofactor">
    <cofactor evidence="1">
        <name>Zn(2+)</name>
        <dbReference type="ChEBI" id="CHEBI:29105"/>
    </cofactor>
</comment>
<dbReference type="PANTHER" id="PTHR35005:SF1">
    <property type="entry name" value="2-AMINO-5-FORMYLAMINO-6-RIBOSYLAMINOPYRIMIDIN-4(3H)-ONE 5'-MONOPHOSPHATE DEFORMYLASE"/>
    <property type="match status" value="1"/>
</dbReference>
<dbReference type="EMBL" id="FNOK01000057">
    <property type="protein sequence ID" value="SDZ28848.1"/>
    <property type="molecule type" value="Genomic_DNA"/>
</dbReference>
<keyword evidence="8" id="KW-1185">Reference proteome</keyword>
<evidence type="ECO:0000256" key="1">
    <source>
        <dbReference type="ARBA" id="ARBA00001947"/>
    </source>
</evidence>
<sequence>MTALADLTWPEIASIAGRSILAVPVGATEQHGPHLPFTVDTEIAEALCARLAEQIEVVVAPAVTYGSSGEHAGFPGTLSIGQEAVEHLLVELVRSADAFAGVVLVSAHGGNAEPVRRAVGKLRAEGRHVLAWAPTGRPDDTHAGRTETSVMLAVRPQAVHLARAERGNTTPLPNLIDTLRTGGLRAATTNGVLGDPAGATGEEGARILAAWTTSLTAAVTAWQSHDQGKWQPEGPDDRPSGGAVS</sequence>
<accession>A0A1H3RU43</accession>
<dbReference type="Proteomes" id="UP000199529">
    <property type="component" value="Unassembled WGS sequence"/>
</dbReference>
<reference evidence="8" key="1">
    <citation type="submission" date="2016-10" db="EMBL/GenBank/DDBJ databases">
        <authorList>
            <person name="Varghese N."/>
            <person name="Submissions S."/>
        </authorList>
    </citation>
    <scope>NUCLEOTIDE SEQUENCE [LARGE SCALE GENOMIC DNA]</scope>
    <source>
        <strain evidence="8">CGMCC 4.3530</strain>
    </source>
</reference>
<keyword evidence="4" id="KW-0862">Zinc</keyword>
<dbReference type="OrthoDB" id="9801445at2"/>
<evidence type="ECO:0000256" key="5">
    <source>
        <dbReference type="ARBA" id="ARBA00024029"/>
    </source>
</evidence>
<dbReference type="InterPro" id="IPR024087">
    <property type="entry name" value="Creatininase-like_sf"/>
</dbReference>
<dbReference type="Gene3D" id="3.40.50.10310">
    <property type="entry name" value="Creatininase"/>
    <property type="match status" value="1"/>
</dbReference>
<dbReference type="InterPro" id="IPR003785">
    <property type="entry name" value="Creatininase/forma_Hydrolase"/>
</dbReference>